<dbReference type="AlphaFoldDB" id="A0A0E9XKL4"/>
<reference evidence="1" key="2">
    <citation type="journal article" date="2015" name="Fish Shellfish Immunol.">
        <title>Early steps in the European eel (Anguilla anguilla)-Vibrio vulnificus interaction in the gills: Role of the RtxA13 toxin.</title>
        <authorList>
            <person name="Callol A."/>
            <person name="Pajuelo D."/>
            <person name="Ebbesson L."/>
            <person name="Teles M."/>
            <person name="MacKenzie S."/>
            <person name="Amaro C."/>
        </authorList>
    </citation>
    <scope>NUCLEOTIDE SEQUENCE</scope>
</reference>
<evidence type="ECO:0000313" key="1">
    <source>
        <dbReference type="EMBL" id="JAI02977.1"/>
    </source>
</evidence>
<accession>A0A0E9XKL4</accession>
<protein>
    <submittedName>
        <fullName evidence="1">Uncharacterized protein</fullName>
    </submittedName>
</protein>
<sequence length="32" mass="3628">MKGWRIMFFVLLFSSCIAGVGICPQNNNLVLR</sequence>
<organism evidence="1">
    <name type="scientific">Anguilla anguilla</name>
    <name type="common">European freshwater eel</name>
    <name type="synonym">Muraena anguilla</name>
    <dbReference type="NCBI Taxonomy" id="7936"/>
    <lineage>
        <taxon>Eukaryota</taxon>
        <taxon>Metazoa</taxon>
        <taxon>Chordata</taxon>
        <taxon>Craniata</taxon>
        <taxon>Vertebrata</taxon>
        <taxon>Euteleostomi</taxon>
        <taxon>Actinopterygii</taxon>
        <taxon>Neopterygii</taxon>
        <taxon>Teleostei</taxon>
        <taxon>Anguilliformes</taxon>
        <taxon>Anguillidae</taxon>
        <taxon>Anguilla</taxon>
    </lineage>
</organism>
<name>A0A0E9XKL4_ANGAN</name>
<reference evidence="1" key="1">
    <citation type="submission" date="2014-11" db="EMBL/GenBank/DDBJ databases">
        <authorList>
            <person name="Amaro Gonzalez C."/>
        </authorList>
    </citation>
    <scope>NUCLEOTIDE SEQUENCE</scope>
</reference>
<dbReference type="EMBL" id="GBXM01005601">
    <property type="protein sequence ID" value="JAI02977.1"/>
    <property type="molecule type" value="Transcribed_RNA"/>
</dbReference>
<proteinExistence type="predicted"/>
<dbReference type="PROSITE" id="PS51257">
    <property type="entry name" value="PROKAR_LIPOPROTEIN"/>
    <property type="match status" value="1"/>
</dbReference>